<gene>
    <name evidence="11" type="ORF">GCM10010979_30440</name>
</gene>
<dbReference type="EC" id="1.1.1.1" evidence="3"/>
<comment type="catalytic activity">
    <reaction evidence="7">
        <text>a secondary alcohol + NAD(+) = a ketone + NADH + H(+)</text>
        <dbReference type="Rhea" id="RHEA:10740"/>
        <dbReference type="ChEBI" id="CHEBI:15378"/>
        <dbReference type="ChEBI" id="CHEBI:17087"/>
        <dbReference type="ChEBI" id="CHEBI:35681"/>
        <dbReference type="ChEBI" id="CHEBI:57540"/>
        <dbReference type="ChEBI" id="CHEBI:57945"/>
        <dbReference type="EC" id="1.1.1.1"/>
    </reaction>
</comment>
<dbReference type="Pfam" id="PF00107">
    <property type="entry name" value="ADH_zinc_N"/>
    <property type="match status" value="1"/>
</dbReference>
<accession>A0A916WN21</accession>
<dbReference type="InterPro" id="IPR036291">
    <property type="entry name" value="NAD(P)-bd_dom_sf"/>
</dbReference>
<evidence type="ECO:0000313" key="12">
    <source>
        <dbReference type="Proteomes" id="UP000606922"/>
    </source>
</evidence>
<evidence type="ECO:0000256" key="3">
    <source>
        <dbReference type="ARBA" id="ARBA00013190"/>
    </source>
</evidence>
<dbReference type="Gene3D" id="3.90.180.10">
    <property type="entry name" value="Medium-chain alcohol dehydrogenases, catalytic domain"/>
    <property type="match status" value="1"/>
</dbReference>
<dbReference type="PROSITE" id="PS00059">
    <property type="entry name" value="ADH_ZINC"/>
    <property type="match status" value="1"/>
</dbReference>
<evidence type="ECO:0000256" key="4">
    <source>
        <dbReference type="ARBA" id="ARBA00022723"/>
    </source>
</evidence>
<dbReference type="PANTHER" id="PTHR42940:SF8">
    <property type="entry name" value="VACUOLAR PROTEIN SORTING-ASSOCIATED PROTEIN 11"/>
    <property type="match status" value="1"/>
</dbReference>
<keyword evidence="6" id="KW-0560">Oxidoreductase</keyword>
<dbReference type="RefSeq" id="WP_188511608.1">
    <property type="nucleotide sequence ID" value="NZ_BMGB01000002.1"/>
</dbReference>
<evidence type="ECO:0000256" key="1">
    <source>
        <dbReference type="ARBA" id="ARBA00001947"/>
    </source>
</evidence>
<evidence type="ECO:0000256" key="6">
    <source>
        <dbReference type="ARBA" id="ARBA00023002"/>
    </source>
</evidence>
<dbReference type="GO" id="GO:0004022">
    <property type="term" value="F:alcohol dehydrogenase (NAD+) activity"/>
    <property type="evidence" value="ECO:0007669"/>
    <property type="project" value="UniProtKB-EC"/>
</dbReference>
<dbReference type="SUPFAM" id="SSF51735">
    <property type="entry name" value="NAD(P)-binding Rossmann-fold domains"/>
    <property type="match status" value="1"/>
</dbReference>
<feature type="domain" description="Enoyl reductase (ER)" evidence="10">
    <location>
        <begin position="10"/>
        <end position="346"/>
    </location>
</feature>
<organism evidence="11 12">
    <name type="scientific">Conyzicola nivalis</name>
    <dbReference type="NCBI Taxonomy" id="1477021"/>
    <lineage>
        <taxon>Bacteria</taxon>
        <taxon>Bacillati</taxon>
        <taxon>Actinomycetota</taxon>
        <taxon>Actinomycetes</taxon>
        <taxon>Micrococcales</taxon>
        <taxon>Microbacteriaceae</taxon>
        <taxon>Conyzicola</taxon>
    </lineage>
</organism>
<dbReference type="PANTHER" id="PTHR42940">
    <property type="entry name" value="ALCOHOL DEHYDROGENASE 1-RELATED"/>
    <property type="match status" value="1"/>
</dbReference>
<proteinExistence type="inferred from homology"/>
<evidence type="ECO:0000313" key="11">
    <source>
        <dbReference type="EMBL" id="GGB13885.1"/>
    </source>
</evidence>
<evidence type="ECO:0000259" key="10">
    <source>
        <dbReference type="SMART" id="SM00829"/>
    </source>
</evidence>
<dbReference type="SUPFAM" id="SSF50129">
    <property type="entry name" value="GroES-like"/>
    <property type="match status" value="1"/>
</dbReference>
<name>A0A916WN21_9MICO</name>
<dbReference type="InterPro" id="IPR013149">
    <property type="entry name" value="ADH-like_C"/>
</dbReference>
<keyword evidence="5 9" id="KW-0862">Zinc</keyword>
<reference evidence="11" key="2">
    <citation type="submission" date="2020-09" db="EMBL/GenBank/DDBJ databases">
        <authorList>
            <person name="Sun Q."/>
            <person name="Zhou Y."/>
        </authorList>
    </citation>
    <scope>NUCLEOTIDE SEQUENCE</scope>
    <source>
        <strain evidence="11">CGMCC 1.12813</strain>
    </source>
</reference>
<reference evidence="11" key="1">
    <citation type="journal article" date="2014" name="Int. J. Syst. Evol. Microbiol.">
        <title>Complete genome sequence of Corynebacterium casei LMG S-19264T (=DSM 44701T), isolated from a smear-ripened cheese.</title>
        <authorList>
            <consortium name="US DOE Joint Genome Institute (JGI-PGF)"/>
            <person name="Walter F."/>
            <person name="Albersmeier A."/>
            <person name="Kalinowski J."/>
            <person name="Ruckert C."/>
        </authorList>
    </citation>
    <scope>NUCLEOTIDE SEQUENCE</scope>
    <source>
        <strain evidence="11">CGMCC 1.12813</strain>
    </source>
</reference>
<sequence>MKALRYVEVGQPPVVVDIPIPKPGPGQVLLKVTAGGVCHSDDYVMSLPEEDYLAQAYPLPLTLGHEGAGIVHELGEGVDSTLKVGDAVAVYGPWGCGRCHNCSMGMENYCTNAAAEGIRPPGLGSQGSMAEYMIVDDARHLVPLGDLDPVQNVSLTDAGLTPYHAIKRSLPKLGAGTFAVVIGTGGLGHVGIQILKAVSGATVIALDVSDEKLKLATEVGADHVLISDASAADKIRELTGGLGANAVFDFVGANPTMALAQSVAAFDSDVTIVGIGGGAMTLSFGNIAYDAAVRMPYWGSRSELIEVLDLARAGKLHVAVETYSLDDGPKAYEDLAANSIRGRAVIVP</sequence>
<dbReference type="InterPro" id="IPR020843">
    <property type="entry name" value="ER"/>
</dbReference>
<dbReference type="InterPro" id="IPR011032">
    <property type="entry name" value="GroES-like_sf"/>
</dbReference>
<dbReference type="GO" id="GO:0008270">
    <property type="term" value="F:zinc ion binding"/>
    <property type="evidence" value="ECO:0007669"/>
    <property type="project" value="InterPro"/>
</dbReference>
<evidence type="ECO:0000256" key="9">
    <source>
        <dbReference type="RuleBase" id="RU361277"/>
    </source>
</evidence>
<dbReference type="InterPro" id="IPR013154">
    <property type="entry name" value="ADH-like_N"/>
</dbReference>
<dbReference type="InterPro" id="IPR002328">
    <property type="entry name" value="ADH_Zn_CS"/>
</dbReference>
<comment type="similarity">
    <text evidence="2 9">Belongs to the zinc-containing alcohol dehydrogenase family.</text>
</comment>
<evidence type="ECO:0000256" key="2">
    <source>
        <dbReference type="ARBA" id="ARBA00008072"/>
    </source>
</evidence>
<protein>
    <recommendedName>
        <fullName evidence="3">alcohol dehydrogenase</fullName>
        <ecNumber evidence="3">1.1.1.1</ecNumber>
    </recommendedName>
</protein>
<evidence type="ECO:0000256" key="8">
    <source>
        <dbReference type="ARBA" id="ARBA00049243"/>
    </source>
</evidence>
<keyword evidence="12" id="KW-1185">Reference proteome</keyword>
<keyword evidence="4 9" id="KW-0479">Metal-binding</keyword>
<dbReference type="Pfam" id="PF08240">
    <property type="entry name" value="ADH_N"/>
    <property type="match status" value="1"/>
</dbReference>
<evidence type="ECO:0000256" key="7">
    <source>
        <dbReference type="ARBA" id="ARBA00049164"/>
    </source>
</evidence>
<dbReference type="AlphaFoldDB" id="A0A916WN21"/>
<comment type="cofactor">
    <cofactor evidence="1 9">
        <name>Zn(2+)</name>
        <dbReference type="ChEBI" id="CHEBI:29105"/>
    </cofactor>
</comment>
<dbReference type="Gene3D" id="3.40.50.720">
    <property type="entry name" value="NAD(P)-binding Rossmann-like Domain"/>
    <property type="match status" value="1"/>
</dbReference>
<evidence type="ECO:0000256" key="5">
    <source>
        <dbReference type="ARBA" id="ARBA00022833"/>
    </source>
</evidence>
<comment type="caution">
    <text evidence="11">The sequence shown here is derived from an EMBL/GenBank/DDBJ whole genome shotgun (WGS) entry which is preliminary data.</text>
</comment>
<comment type="catalytic activity">
    <reaction evidence="8">
        <text>a primary alcohol + NAD(+) = an aldehyde + NADH + H(+)</text>
        <dbReference type="Rhea" id="RHEA:10736"/>
        <dbReference type="ChEBI" id="CHEBI:15378"/>
        <dbReference type="ChEBI" id="CHEBI:15734"/>
        <dbReference type="ChEBI" id="CHEBI:17478"/>
        <dbReference type="ChEBI" id="CHEBI:57540"/>
        <dbReference type="ChEBI" id="CHEBI:57945"/>
        <dbReference type="EC" id="1.1.1.1"/>
    </reaction>
</comment>
<dbReference type="EMBL" id="BMGB01000002">
    <property type="protein sequence ID" value="GGB13885.1"/>
    <property type="molecule type" value="Genomic_DNA"/>
</dbReference>
<dbReference type="SMART" id="SM00829">
    <property type="entry name" value="PKS_ER"/>
    <property type="match status" value="1"/>
</dbReference>
<dbReference type="CDD" id="cd05284">
    <property type="entry name" value="arabinose_DH_like"/>
    <property type="match status" value="1"/>
</dbReference>
<dbReference type="Proteomes" id="UP000606922">
    <property type="component" value="Unassembled WGS sequence"/>
</dbReference>